<accession>A0A8X6F3H5</accession>
<sequence>MAYQRCLRTYAEKCGEDSVNIAFYSFEKQRKIVEVAEEICDADSPLHSNVVDHIGCLFNVTEYGDCSEYARKKLQTVIDILQKAEEDDTESSTDNHRAWQSVNCVFDVQKTACFIAKTQEMCGQGAKDLIIQLMERTNHLGNSCEGMQPDEIEEIVEIMELNEEEQSALKEFINLK</sequence>
<dbReference type="OrthoDB" id="6420019at2759"/>
<dbReference type="Proteomes" id="UP000887116">
    <property type="component" value="Unassembled WGS sequence"/>
</dbReference>
<dbReference type="EMBL" id="BMAO01000692">
    <property type="protein sequence ID" value="GFQ68621.1"/>
    <property type="molecule type" value="Genomic_DNA"/>
</dbReference>
<dbReference type="AlphaFoldDB" id="A0A8X6F3H5"/>
<keyword evidence="2" id="KW-1185">Reference proteome</keyword>
<protein>
    <submittedName>
        <fullName evidence="1">Uncharacterized protein</fullName>
    </submittedName>
</protein>
<evidence type="ECO:0000313" key="1">
    <source>
        <dbReference type="EMBL" id="GFQ68621.1"/>
    </source>
</evidence>
<reference evidence="1" key="1">
    <citation type="submission" date="2020-07" db="EMBL/GenBank/DDBJ databases">
        <title>Multicomponent nature underlies the extraordinary mechanical properties of spider dragline silk.</title>
        <authorList>
            <person name="Kono N."/>
            <person name="Nakamura H."/>
            <person name="Mori M."/>
            <person name="Yoshida Y."/>
            <person name="Ohtoshi R."/>
            <person name="Malay A.D."/>
            <person name="Moran D.A.P."/>
            <person name="Tomita M."/>
            <person name="Numata K."/>
            <person name="Arakawa K."/>
        </authorList>
    </citation>
    <scope>NUCLEOTIDE SEQUENCE</scope>
</reference>
<organism evidence="1 2">
    <name type="scientific">Trichonephila clavata</name>
    <name type="common">Joro spider</name>
    <name type="synonym">Nephila clavata</name>
    <dbReference type="NCBI Taxonomy" id="2740835"/>
    <lineage>
        <taxon>Eukaryota</taxon>
        <taxon>Metazoa</taxon>
        <taxon>Ecdysozoa</taxon>
        <taxon>Arthropoda</taxon>
        <taxon>Chelicerata</taxon>
        <taxon>Arachnida</taxon>
        <taxon>Araneae</taxon>
        <taxon>Araneomorphae</taxon>
        <taxon>Entelegynae</taxon>
        <taxon>Araneoidea</taxon>
        <taxon>Nephilidae</taxon>
        <taxon>Trichonephila</taxon>
    </lineage>
</organism>
<gene>
    <name evidence="1" type="ORF">TNCT_151</name>
</gene>
<comment type="caution">
    <text evidence="1">The sequence shown here is derived from an EMBL/GenBank/DDBJ whole genome shotgun (WGS) entry which is preliminary data.</text>
</comment>
<evidence type="ECO:0000313" key="2">
    <source>
        <dbReference type="Proteomes" id="UP000887116"/>
    </source>
</evidence>
<name>A0A8X6F3H5_TRICU</name>
<proteinExistence type="predicted"/>